<sequence length="410" mass="43806">MNDKHYQERPDAELMRQWRHELHQNPEIGFELPRTSAMVAKLLEGWGYEVTKGLAETGVVGRMSFGDPAKGPVIGMRADMDALPITEATGLPYASTTPGAMHACGHDGHTAMLLGGAELMARRAAAGELVGNGTVVLIFQPAEEVGGSDSGAQRMIKEGLFEKFPCDAVFGIHNGPTEEEGHMHFRPGAFMCSSDTVTLRFKGSASHGATPHLARDAALAMSATVLALHSIVSRNLNPLDTGILSIGKLSSGTVFNVIPGEAELVLAVRALRPEVAARIHERIAEVTHAQAAAYGCTAEIETDYGYPSVFNDPAVTNLAIATARRLFGEEVVEPEAEPVTASEDFAFYGLSRPSAFFILGNGVSGHRDGKPIGHVSVHNPHYDFNDKILPLGAEYWAGLAEDAFQQGALK</sequence>
<keyword evidence="1 4" id="KW-0378">Hydrolase</keyword>
<organism evidence="4 5">
    <name type="scientific">Pseudooceanicola marinus</name>
    <dbReference type="NCBI Taxonomy" id="396013"/>
    <lineage>
        <taxon>Bacteria</taxon>
        <taxon>Pseudomonadati</taxon>
        <taxon>Pseudomonadota</taxon>
        <taxon>Alphaproteobacteria</taxon>
        <taxon>Rhodobacterales</taxon>
        <taxon>Paracoccaceae</taxon>
        <taxon>Pseudooceanicola</taxon>
    </lineage>
</organism>
<feature type="binding site" evidence="2">
    <location>
        <position position="144"/>
    </location>
    <ligand>
        <name>Mn(2+)</name>
        <dbReference type="ChEBI" id="CHEBI:29035"/>
        <label>2</label>
    </ligand>
</feature>
<evidence type="ECO:0000256" key="2">
    <source>
        <dbReference type="PIRSR" id="PIRSR005962-1"/>
    </source>
</evidence>
<dbReference type="PIRSF" id="PIRSF005962">
    <property type="entry name" value="Pept_M20D_amidohydro"/>
    <property type="match status" value="1"/>
</dbReference>
<dbReference type="SUPFAM" id="SSF53187">
    <property type="entry name" value="Zn-dependent exopeptidases"/>
    <property type="match status" value="1"/>
</dbReference>
<feature type="domain" description="Peptidase M20 dimerisation" evidence="3">
    <location>
        <begin position="196"/>
        <end position="291"/>
    </location>
</feature>
<comment type="cofactor">
    <cofactor evidence="2">
        <name>Mn(2+)</name>
        <dbReference type="ChEBI" id="CHEBI:29035"/>
    </cofactor>
    <text evidence="2">The Mn(2+) ion enhances activity.</text>
</comment>
<dbReference type="PANTHER" id="PTHR11014:SF63">
    <property type="entry name" value="METALLOPEPTIDASE, PUTATIVE (AFU_ORTHOLOGUE AFUA_6G09600)-RELATED"/>
    <property type="match status" value="1"/>
</dbReference>
<dbReference type="GO" id="GO:0050118">
    <property type="term" value="F:N-acetyldiaminopimelate deacetylase activity"/>
    <property type="evidence" value="ECO:0007669"/>
    <property type="project" value="UniProtKB-ARBA"/>
</dbReference>
<dbReference type="Proteomes" id="UP000193963">
    <property type="component" value="Unassembled WGS sequence"/>
</dbReference>
<proteinExistence type="predicted"/>
<dbReference type="EMBL" id="FWFN01000010">
    <property type="protein sequence ID" value="SLN73514.1"/>
    <property type="molecule type" value="Genomic_DNA"/>
</dbReference>
<name>A0A1X7A984_9RHOB</name>
<feature type="binding site" evidence="2">
    <location>
        <position position="106"/>
    </location>
    <ligand>
        <name>Mn(2+)</name>
        <dbReference type="ChEBI" id="CHEBI:29035"/>
        <label>2</label>
    </ligand>
</feature>
<dbReference type="EC" id="3.-.-.-" evidence="4"/>
<dbReference type="NCBIfam" id="TIGR01891">
    <property type="entry name" value="amidohydrolases"/>
    <property type="match status" value="1"/>
</dbReference>
<keyword evidence="2" id="KW-0479">Metal-binding</keyword>
<dbReference type="PANTHER" id="PTHR11014">
    <property type="entry name" value="PEPTIDASE M20 FAMILY MEMBER"/>
    <property type="match status" value="1"/>
</dbReference>
<dbReference type="InterPro" id="IPR002933">
    <property type="entry name" value="Peptidase_M20"/>
</dbReference>
<dbReference type="Pfam" id="PF01546">
    <property type="entry name" value="Peptidase_M20"/>
    <property type="match status" value="1"/>
</dbReference>
<dbReference type="AlphaFoldDB" id="A0A1X7A984"/>
<evidence type="ECO:0000313" key="4">
    <source>
        <dbReference type="EMBL" id="SLN73514.1"/>
    </source>
</evidence>
<dbReference type="InterPro" id="IPR017439">
    <property type="entry name" value="Amidohydrolase"/>
</dbReference>
<feature type="binding site" evidence="2">
    <location>
        <position position="378"/>
    </location>
    <ligand>
        <name>Mn(2+)</name>
        <dbReference type="ChEBI" id="CHEBI:29035"/>
        <label>2</label>
    </ligand>
</feature>
<dbReference type="FunFam" id="3.30.70.360:FF:000001">
    <property type="entry name" value="N-acetyldiaminopimelate deacetylase"/>
    <property type="match status" value="1"/>
</dbReference>
<protein>
    <submittedName>
        <fullName evidence="4">Putative hydrolase YxeP</fullName>
        <ecNumber evidence="4">3.-.-.-</ecNumber>
    </submittedName>
</protein>
<feature type="binding site" evidence="2">
    <location>
        <position position="173"/>
    </location>
    <ligand>
        <name>Mn(2+)</name>
        <dbReference type="ChEBI" id="CHEBI:29035"/>
        <label>1</label>
    </ligand>
</feature>
<reference evidence="4 5" key="1">
    <citation type="submission" date="2017-03" db="EMBL/GenBank/DDBJ databases">
        <authorList>
            <person name="Afonso C.L."/>
            <person name="Miller P.J."/>
            <person name="Scott M.A."/>
            <person name="Spackman E."/>
            <person name="Goraichik I."/>
            <person name="Dimitrov K.M."/>
            <person name="Suarez D.L."/>
            <person name="Swayne D.E."/>
        </authorList>
    </citation>
    <scope>NUCLEOTIDE SEQUENCE [LARGE SCALE GENOMIC DNA]</scope>
    <source>
        <strain evidence="4 5">CECT 7751</strain>
    </source>
</reference>
<evidence type="ECO:0000256" key="1">
    <source>
        <dbReference type="ARBA" id="ARBA00022801"/>
    </source>
</evidence>
<accession>A0A1X7A984</accession>
<gene>
    <name evidence="4" type="primary">yxeP_7</name>
    <name evidence="4" type="ORF">PSM7751_04053</name>
</gene>
<dbReference type="GO" id="GO:0019877">
    <property type="term" value="P:diaminopimelate biosynthetic process"/>
    <property type="evidence" value="ECO:0007669"/>
    <property type="project" value="UniProtKB-ARBA"/>
</dbReference>
<dbReference type="SUPFAM" id="SSF55031">
    <property type="entry name" value="Bacterial exopeptidase dimerisation domain"/>
    <property type="match status" value="1"/>
</dbReference>
<dbReference type="GO" id="GO:0046872">
    <property type="term" value="F:metal ion binding"/>
    <property type="evidence" value="ECO:0007669"/>
    <property type="project" value="UniProtKB-KW"/>
</dbReference>
<dbReference type="Gene3D" id="3.30.70.360">
    <property type="match status" value="1"/>
</dbReference>
<keyword evidence="2" id="KW-0464">Manganese</keyword>
<dbReference type="InterPro" id="IPR036264">
    <property type="entry name" value="Bact_exopeptidase_dim_dom"/>
</dbReference>
<dbReference type="Pfam" id="PF07687">
    <property type="entry name" value="M20_dimer"/>
    <property type="match status" value="1"/>
</dbReference>
<dbReference type="Gene3D" id="3.40.630.10">
    <property type="entry name" value="Zn peptidases"/>
    <property type="match status" value="1"/>
</dbReference>
<evidence type="ECO:0000313" key="5">
    <source>
        <dbReference type="Proteomes" id="UP000193963"/>
    </source>
</evidence>
<keyword evidence="5" id="KW-1185">Reference proteome</keyword>
<dbReference type="RefSeq" id="WP_198431829.1">
    <property type="nucleotide sequence ID" value="NZ_FWFN01000010.1"/>
</dbReference>
<evidence type="ECO:0000259" key="3">
    <source>
        <dbReference type="Pfam" id="PF07687"/>
    </source>
</evidence>
<dbReference type="InterPro" id="IPR011650">
    <property type="entry name" value="Peptidase_M20_dimer"/>
</dbReference>
<feature type="binding site" evidence="2">
    <location>
        <position position="104"/>
    </location>
    <ligand>
        <name>Mn(2+)</name>
        <dbReference type="ChEBI" id="CHEBI:29035"/>
        <label>2</label>
    </ligand>
</feature>